<comment type="similarity">
    <text evidence="2 12">Belongs to the amiloride-sensitive sodium channel (TC 1.A.6) family.</text>
</comment>
<feature type="non-terminal residue" evidence="14">
    <location>
        <position position="77"/>
    </location>
</feature>
<dbReference type="GO" id="GO:0005272">
    <property type="term" value="F:sodium channel activity"/>
    <property type="evidence" value="ECO:0007669"/>
    <property type="project" value="UniProtKB-KW"/>
</dbReference>
<dbReference type="AlphaFoldDB" id="A0AAV1Z4D4"/>
<organism evidence="14 15">
    <name type="scientific">Larinioides sclopetarius</name>
    <dbReference type="NCBI Taxonomy" id="280406"/>
    <lineage>
        <taxon>Eukaryota</taxon>
        <taxon>Metazoa</taxon>
        <taxon>Ecdysozoa</taxon>
        <taxon>Arthropoda</taxon>
        <taxon>Chelicerata</taxon>
        <taxon>Arachnida</taxon>
        <taxon>Araneae</taxon>
        <taxon>Araneomorphae</taxon>
        <taxon>Entelegynae</taxon>
        <taxon>Araneoidea</taxon>
        <taxon>Araneidae</taxon>
        <taxon>Larinioides</taxon>
    </lineage>
</organism>
<accession>A0AAV1Z4D4</accession>
<evidence type="ECO:0000256" key="13">
    <source>
        <dbReference type="SAM" id="Phobius"/>
    </source>
</evidence>
<keyword evidence="7" id="KW-0915">Sodium</keyword>
<evidence type="ECO:0000256" key="4">
    <source>
        <dbReference type="ARBA" id="ARBA00022461"/>
    </source>
</evidence>
<keyword evidence="15" id="KW-1185">Reference proteome</keyword>
<evidence type="ECO:0000256" key="11">
    <source>
        <dbReference type="ARBA" id="ARBA00023303"/>
    </source>
</evidence>
<dbReference type="Proteomes" id="UP001497382">
    <property type="component" value="Unassembled WGS sequence"/>
</dbReference>
<evidence type="ECO:0000256" key="2">
    <source>
        <dbReference type="ARBA" id="ARBA00007193"/>
    </source>
</evidence>
<evidence type="ECO:0000313" key="14">
    <source>
        <dbReference type="EMBL" id="CAL1266344.1"/>
    </source>
</evidence>
<evidence type="ECO:0000256" key="10">
    <source>
        <dbReference type="ARBA" id="ARBA00023201"/>
    </source>
</evidence>
<keyword evidence="4 12" id="KW-0894">Sodium channel</keyword>
<keyword evidence="9 13" id="KW-0472">Membrane</keyword>
<evidence type="ECO:0000256" key="9">
    <source>
        <dbReference type="ARBA" id="ARBA00023136"/>
    </source>
</evidence>
<evidence type="ECO:0000256" key="6">
    <source>
        <dbReference type="ARBA" id="ARBA00022989"/>
    </source>
</evidence>
<dbReference type="Gene3D" id="1.10.287.770">
    <property type="entry name" value="YojJ-like"/>
    <property type="match status" value="1"/>
</dbReference>
<dbReference type="GO" id="GO:0016020">
    <property type="term" value="C:membrane"/>
    <property type="evidence" value="ECO:0007669"/>
    <property type="project" value="UniProtKB-SubCell"/>
</dbReference>
<keyword evidence="10 12" id="KW-0739">Sodium transport</keyword>
<dbReference type="Pfam" id="PF00858">
    <property type="entry name" value="ASC"/>
    <property type="match status" value="1"/>
</dbReference>
<name>A0AAV1Z4D4_9ARAC</name>
<keyword evidence="8 12" id="KW-0406">Ion transport</keyword>
<protein>
    <submittedName>
        <fullName evidence="14">Uncharacterized protein</fullName>
    </submittedName>
</protein>
<gene>
    <name evidence="14" type="ORF">LARSCL_LOCUS3044</name>
</gene>
<comment type="caution">
    <text evidence="14">The sequence shown here is derived from an EMBL/GenBank/DDBJ whole genome shotgun (WGS) entry which is preliminary data.</text>
</comment>
<evidence type="ECO:0000256" key="7">
    <source>
        <dbReference type="ARBA" id="ARBA00023053"/>
    </source>
</evidence>
<proteinExistence type="inferred from homology"/>
<reference evidence="14 15" key="1">
    <citation type="submission" date="2024-04" db="EMBL/GenBank/DDBJ databases">
        <authorList>
            <person name="Rising A."/>
            <person name="Reimegard J."/>
            <person name="Sonavane S."/>
            <person name="Akerstrom W."/>
            <person name="Nylinder S."/>
            <person name="Hedman E."/>
            <person name="Kallberg Y."/>
        </authorList>
    </citation>
    <scope>NUCLEOTIDE SEQUENCE [LARGE SCALE GENOMIC DNA]</scope>
</reference>
<evidence type="ECO:0000313" key="15">
    <source>
        <dbReference type="Proteomes" id="UP001497382"/>
    </source>
</evidence>
<comment type="subcellular location">
    <subcellularLocation>
        <location evidence="1">Membrane</location>
        <topology evidence="1">Multi-pass membrane protein</topology>
    </subcellularLocation>
</comment>
<sequence>MQEADSEGSRGSCVTASDLSCATLVHIIFENLEITTFTYTPRYEPVGILSFIGGYVGLWLGISLLTVYDFLETWIFR</sequence>
<evidence type="ECO:0000256" key="1">
    <source>
        <dbReference type="ARBA" id="ARBA00004141"/>
    </source>
</evidence>
<dbReference type="InterPro" id="IPR001873">
    <property type="entry name" value="ENaC"/>
</dbReference>
<keyword evidence="11 12" id="KW-0407">Ion channel</keyword>
<evidence type="ECO:0000256" key="12">
    <source>
        <dbReference type="RuleBase" id="RU000679"/>
    </source>
</evidence>
<keyword evidence="6 13" id="KW-1133">Transmembrane helix</keyword>
<dbReference type="EMBL" id="CAXIEN010000023">
    <property type="protein sequence ID" value="CAL1266344.1"/>
    <property type="molecule type" value="Genomic_DNA"/>
</dbReference>
<keyword evidence="3 12" id="KW-0813">Transport</keyword>
<evidence type="ECO:0000256" key="3">
    <source>
        <dbReference type="ARBA" id="ARBA00022448"/>
    </source>
</evidence>
<evidence type="ECO:0000256" key="5">
    <source>
        <dbReference type="ARBA" id="ARBA00022692"/>
    </source>
</evidence>
<feature type="transmembrane region" description="Helical" evidence="13">
    <location>
        <begin position="48"/>
        <end position="71"/>
    </location>
</feature>
<evidence type="ECO:0000256" key="8">
    <source>
        <dbReference type="ARBA" id="ARBA00023065"/>
    </source>
</evidence>
<keyword evidence="5 12" id="KW-0812">Transmembrane</keyword>